<dbReference type="Gene3D" id="3.10.450.100">
    <property type="entry name" value="NTF2-like, domain 1"/>
    <property type="match status" value="1"/>
</dbReference>
<evidence type="ECO:0000256" key="2">
    <source>
        <dbReference type="ARBA" id="ARBA00007171"/>
    </source>
</evidence>
<dbReference type="GO" id="GO:0046677">
    <property type="term" value="P:response to antibiotic"/>
    <property type="evidence" value="ECO:0007669"/>
    <property type="project" value="InterPro"/>
</dbReference>
<dbReference type="SUPFAM" id="SSF54427">
    <property type="entry name" value="NTF2-like"/>
    <property type="match status" value="1"/>
</dbReference>
<dbReference type="AlphaFoldDB" id="A0A0N0C600"/>
<reference evidence="9 10" key="1">
    <citation type="submission" date="2015-08" db="EMBL/GenBank/DDBJ databases">
        <title>Draft genome sequence of cellulolytic and xylanolytic Paenibacillus sp. A59, isolated from a decaying forest soil from Patagonia, Argentina.</title>
        <authorList>
            <person name="Ghio S."/>
            <person name="Caceres A.M."/>
            <person name="Talia P."/>
            <person name="Grasso D."/>
            <person name="Campos E."/>
        </authorList>
    </citation>
    <scope>NUCLEOTIDE SEQUENCE [LARGE SCALE GENOMIC DNA]</scope>
    <source>
        <strain evidence="9 10">A59</strain>
    </source>
</reference>
<dbReference type="Pfam" id="PF03717">
    <property type="entry name" value="PBP_dimer"/>
    <property type="match status" value="1"/>
</dbReference>
<keyword evidence="5" id="KW-0812">Transmembrane</keyword>
<dbReference type="PANTHER" id="PTHR30627:SF25">
    <property type="entry name" value="PENICILLIN-BINDING PROTEIN 3"/>
    <property type="match status" value="1"/>
</dbReference>
<sequence>MIMKSKRKIIYGLLPILFAGGIGMYLYMQNSKTEEVKPEATVDQYIEHLQKKEFDQLYTLMTPASLNESGMNREQFVEKYNAIYSGMEVSSIKAEWKPKVTEVTTDSNSQQGKDNGDKGNKNGTNSGNKNQNPDVYEVDYSLQLTTFLGELNEAHTLKLVREELEDGGKVWRINWKPSMILTDMVKGSKVRVRTLFPERGDIVDREGLPLATKGNIYEWGIIPDKLGENPEKMIVRIAEHYKVTADMINTALAQKWVKPEYFVPIASTEDSRVPVALAGVQVQSKEIRYYPLGEAAAHLIGYVRKATKEDLEKDTEGYYRAEDWIGKAGLEQSLEKQLRGERGGLIEITDESGNTRSELIRKDAVDGQNIQLSISSEQQRKLYKTLSSGGDAGAMVMMNPTDGNLLALVSAPSYNPNKMVTGLTQAEWDAYSADEKLPFINRFTNRYAPGSTFKAITAAAGLMEKVTTADKSHDISGLQWRKDESWGGYYVKRVKSVSPVNMVDALVYSDNIYFAKEAVEMGSAKFIDGIQKFGFGDNFGLDELYLKPSQYANEAHLDLSSEVLLADTSYGQGEMLMSPIHLASSFTPFINEGKMVKPVLIEEKETAQPEVVITPEVANTVKDALGQVVTRSGGTAHSLNSLPEGLAAKTGTAELKAKKGEKGQENGFVVVFDTESPSFLIAAVIEQVNGRGGSHHVLDKLKPFLEKKGVTQ</sequence>
<evidence type="ECO:0000256" key="5">
    <source>
        <dbReference type="SAM" id="Phobius"/>
    </source>
</evidence>
<feature type="domain" description="Penicillin-binding protein transpeptidase" evidence="6">
    <location>
        <begin position="393"/>
        <end position="694"/>
    </location>
</feature>
<dbReference type="EMBL" id="LITU01000023">
    <property type="protein sequence ID" value="KOY18031.1"/>
    <property type="molecule type" value="Genomic_DNA"/>
</dbReference>
<dbReference type="InterPro" id="IPR001460">
    <property type="entry name" value="PCN-bd_Tpept"/>
</dbReference>
<dbReference type="InterPro" id="IPR012338">
    <property type="entry name" value="Beta-lactam/transpept-like"/>
</dbReference>
<dbReference type="InterPro" id="IPR036138">
    <property type="entry name" value="PBP_dimer_sf"/>
</dbReference>
<dbReference type="Gene3D" id="3.30.1390.30">
    <property type="entry name" value="Penicillin-binding protein 2a, domain 3"/>
    <property type="match status" value="1"/>
</dbReference>
<keyword evidence="10" id="KW-1185">Reference proteome</keyword>
<dbReference type="GO" id="GO:0071972">
    <property type="term" value="F:peptidoglycan L,D-transpeptidase activity"/>
    <property type="evidence" value="ECO:0007669"/>
    <property type="project" value="TreeGrafter"/>
</dbReference>
<dbReference type="Proteomes" id="UP000037688">
    <property type="component" value="Unassembled WGS sequence"/>
</dbReference>
<dbReference type="GO" id="GO:0005886">
    <property type="term" value="C:plasma membrane"/>
    <property type="evidence" value="ECO:0007669"/>
    <property type="project" value="TreeGrafter"/>
</dbReference>
<dbReference type="GO" id="GO:0071555">
    <property type="term" value="P:cell wall organization"/>
    <property type="evidence" value="ECO:0007669"/>
    <property type="project" value="TreeGrafter"/>
</dbReference>
<dbReference type="InterPro" id="IPR005311">
    <property type="entry name" value="PBP_dimer"/>
</dbReference>
<keyword evidence="5" id="KW-1133">Transmembrane helix</keyword>
<dbReference type="Gene3D" id="3.90.1310.10">
    <property type="entry name" value="Penicillin-binding protein 2a (Domain 2)"/>
    <property type="match status" value="1"/>
</dbReference>
<feature type="compositionally biased region" description="Low complexity" evidence="4">
    <location>
        <begin position="121"/>
        <end position="132"/>
    </location>
</feature>
<dbReference type="PANTHER" id="PTHR30627">
    <property type="entry name" value="PEPTIDOGLYCAN D,D-TRANSPEPTIDASE"/>
    <property type="match status" value="1"/>
</dbReference>
<gene>
    <name evidence="9" type="ORF">AMS66_02245</name>
</gene>
<evidence type="ECO:0000313" key="10">
    <source>
        <dbReference type="Proteomes" id="UP000037688"/>
    </source>
</evidence>
<feature type="transmembrane region" description="Helical" evidence="5">
    <location>
        <begin position="9"/>
        <end position="28"/>
    </location>
</feature>
<accession>A0A0N0C600</accession>
<dbReference type="Pfam" id="PF00905">
    <property type="entry name" value="Transpeptidase"/>
    <property type="match status" value="1"/>
</dbReference>
<evidence type="ECO:0000256" key="3">
    <source>
        <dbReference type="ARBA" id="ARBA00023136"/>
    </source>
</evidence>
<dbReference type="PATRIC" id="fig|1705561.3.peg.6755"/>
<evidence type="ECO:0000256" key="4">
    <source>
        <dbReference type="SAM" id="MobiDB-lite"/>
    </source>
</evidence>
<dbReference type="SUPFAM" id="SSF56519">
    <property type="entry name" value="Penicillin binding protein dimerisation domain"/>
    <property type="match status" value="1"/>
</dbReference>
<proteinExistence type="inferred from homology"/>
<feature type="region of interest" description="Disordered" evidence="4">
    <location>
        <begin position="101"/>
        <end position="134"/>
    </location>
</feature>
<dbReference type="InterPro" id="IPR007887">
    <property type="entry name" value="MecA_N"/>
</dbReference>
<dbReference type="InterPro" id="IPR050515">
    <property type="entry name" value="Beta-lactam/transpept"/>
</dbReference>
<evidence type="ECO:0008006" key="11">
    <source>
        <dbReference type="Google" id="ProtNLM"/>
    </source>
</evidence>
<evidence type="ECO:0000259" key="7">
    <source>
        <dbReference type="Pfam" id="PF03717"/>
    </source>
</evidence>
<comment type="caution">
    <text evidence="9">The sequence shown here is derived from an EMBL/GenBank/DDBJ whole genome shotgun (WGS) entry which is preliminary data.</text>
</comment>
<dbReference type="Gene3D" id="3.40.710.10">
    <property type="entry name" value="DD-peptidase/beta-lactamase superfamily"/>
    <property type="match status" value="1"/>
</dbReference>
<keyword evidence="3 5" id="KW-0472">Membrane</keyword>
<evidence type="ECO:0000259" key="8">
    <source>
        <dbReference type="Pfam" id="PF05223"/>
    </source>
</evidence>
<feature type="domain" description="Penicillin-binding protein dimerisation" evidence="7">
    <location>
        <begin position="197"/>
        <end position="358"/>
    </location>
</feature>
<evidence type="ECO:0000313" key="9">
    <source>
        <dbReference type="EMBL" id="KOY18031.1"/>
    </source>
</evidence>
<protein>
    <recommendedName>
        <fullName evidence="11">Penicillin-binding protein</fullName>
    </recommendedName>
</protein>
<dbReference type="Pfam" id="PF05223">
    <property type="entry name" value="MecA_N"/>
    <property type="match status" value="1"/>
</dbReference>
<dbReference type="InterPro" id="IPR032710">
    <property type="entry name" value="NTF2-like_dom_sf"/>
</dbReference>
<name>A0A0N0C600_9BACL</name>
<dbReference type="SUPFAM" id="SSF56601">
    <property type="entry name" value="beta-lactamase/transpeptidase-like"/>
    <property type="match status" value="1"/>
</dbReference>
<dbReference type="GO" id="GO:0008658">
    <property type="term" value="F:penicillin binding"/>
    <property type="evidence" value="ECO:0007669"/>
    <property type="project" value="InterPro"/>
</dbReference>
<comment type="similarity">
    <text evidence="2">Belongs to the transpeptidase family.</text>
</comment>
<organism evidence="9 10">
    <name type="scientific">Paenibacillus xylanivorans</name>
    <dbReference type="NCBI Taxonomy" id="1705561"/>
    <lineage>
        <taxon>Bacteria</taxon>
        <taxon>Bacillati</taxon>
        <taxon>Bacillota</taxon>
        <taxon>Bacilli</taxon>
        <taxon>Bacillales</taxon>
        <taxon>Paenibacillaceae</taxon>
        <taxon>Paenibacillus</taxon>
    </lineage>
</organism>
<evidence type="ECO:0000256" key="1">
    <source>
        <dbReference type="ARBA" id="ARBA00004370"/>
    </source>
</evidence>
<evidence type="ECO:0000259" key="6">
    <source>
        <dbReference type="Pfam" id="PF00905"/>
    </source>
</evidence>
<comment type="subcellular location">
    <subcellularLocation>
        <location evidence="1">Membrane</location>
    </subcellularLocation>
</comment>
<feature type="domain" description="NTF2-like N-terminal transpeptidase" evidence="8">
    <location>
        <begin position="37"/>
        <end position="187"/>
    </location>
</feature>